<dbReference type="STRING" id="1314674.A0A0D7B3W9"/>
<evidence type="ECO:0000313" key="7">
    <source>
        <dbReference type="EMBL" id="KIY64211.1"/>
    </source>
</evidence>
<dbReference type="GO" id="GO:0000981">
    <property type="term" value="F:DNA-binding transcription factor activity, RNA polymerase II-specific"/>
    <property type="evidence" value="ECO:0007669"/>
    <property type="project" value="TreeGrafter"/>
</dbReference>
<dbReference type="Proteomes" id="UP000054007">
    <property type="component" value="Unassembled WGS sequence"/>
</dbReference>
<dbReference type="OrthoDB" id="3437960at2759"/>
<keyword evidence="3" id="KW-0862">Zinc</keyword>
<dbReference type="SMART" id="SM00355">
    <property type="entry name" value="ZnF_C2H2"/>
    <property type="match status" value="2"/>
</dbReference>
<evidence type="ECO:0000256" key="1">
    <source>
        <dbReference type="ARBA" id="ARBA00022723"/>
    </source>
</evidence>
<keyword evidence="8" id="KW-1185">Reference proteome</keyword>
<feature type="domain" description="C2H2-type" evidence="6">
    <location>
        <begin position="326"/>
        <end position="355"/>
    </location>
</feature>
<gene>
    <name evidence="7" type="ORF">CYLTODRAFT_108327</name>
</gene>
<protein>
    <recommendedName>
        <fullName evidence="6">C2H2-type domain-containing protein</fullName>
    </recommendedName>
</protein>
<sequence length="357" mass="38921">MSVTIVFSFFRARLLLYGQYLPRTVSPYFPQLPSGFLPSLSLRRGVPILALFPSFSLTEYCISSLACHLMTAATTSVVQPAVLLPPRLYRSAQAHPPLPTTAPVLSPSTIDEKKNQSLLHANSQCGDTIPATSLCPRTLPAARTDPHDILTHPGHRVCDPALPKREQDRVASYAEVGVATSNEEDKLEGSECSLEDEDAPSSPSVQIWNPFTHRKHAHGPLPANLCSPKPPMPMLACLVEETDSSPSSSLESPAAVPPSEASTLNQLSSPRSPTSPVGSSVHRRVMESKRKKAALFNCTMEGCAASFTGKHNLRNHLNSHMKIRPYKCAKCVADFGTRSDLNRHLLAKRHRANNLKL</sequence>
<reference evidence="7 8" key="1">
    <citation type="journal article" date="2015" name="Fungal Genet. Biol.">
        <title>Evolution of novel wood decay mechanisms in Agaricales revealed by the genome sequences of Fistulina hepatica and Cylindrobasidium torrendii.</title>
        <authorList>
            <person name="Floudas D."/>
            <person name="Held B.W."/>
            <person name="Riley R."/>
            <person name="Nagy L.G."/>
            <person name="Koehler G."/>
            <person name="Ransdell A.S."/>
            <person name="Younus H."/>
            <person name="Chow J."/>
            <person name="Chiniquy J."/>
            <person name="Lipzen A."/>
            <person name="Tritt A."/>
            <person name="Sun H."/>
            <person name="Haridas S."/>
            <person name="LaButti K."/>
            <person name="Ohm R.A."/>
            <person name="Kues U."/>
            <person name="Blanchette R.A."/>
            <person name="Grigoriev I.V."/>
            <person name="Minto R.E."/>
            <person name="Hibbett D.S."/>
        </authorList>
    </citation>
    <scope>NUCLEOTIDE SEQUENCE [LARGE SCALE GENOMIC DNA]</scope>
    <source>
        <strain evidence="7 8">FP15055 ss-10</strain>
    </source>
</reference>
<evidence type="ECO:0000259" key="6">
    <source>
        <dbReference type="PROSITE" id="PS50157"/>
    </source>
</evidence>
<keyword evidence="2 4" id="KW-0863">Zinc-finger</keyword>
<feature type="compositionally biased region" description="Low complexity" evidence="5">
    <location>
        <begin position="244"/>
        <end position="263"/>
    </location>
</feature>
<keyword evidence="1" id="KW-0479">Metal-binding</keyword>
<dbReference type="PROSITE" id="PS00028">
    <property type="entry name" value="ZINC_FINGER_C2H2_1"/>
    <property type="match status" value="2"/>
</dbReference>
<name>A0A0D7B3W9_9AGAR</name>
<feature type="domain" description="C2H2-type" evidence="6">
    <location>
        <begin position="296"/>
        <end position="325"/>
    </location>
</feature>
<organism evidence="7 8">
    <name type="scientific">Cylindrobasidium torrendii FP15055 ss-10</name>
    <dbReference type="NCBI Taxonomy" id="1314674"/>
    <lineage>
        <taxon>Eukaryota</taxon>
        <taxon>Fungi</taxon>
        <taxon>Dikarya</taxon>
        <taxon>Basidiomycota</taxon>
        <taxon>Agaricomycotina</taxon>
        <taxon>Agaricomycetes</taxon>
        <taxon>Agaricomycetidae</taxon>
        <taxon>Agaricales</taxon>
        <taxon>Marasmiineae</taxon>
        <taxon>Physalacriaceae</taxon>
        <taxon>Cylindrobasidium</taxon>
    </lineage>
</organism>
<accession>A0A0D7B3W9</accession>
<dbReference type="Gene3D" id="3.30.160.60">
    <property type="entry name" value="Classic Zinc Finger"/>
    <property type="match status" value="1"/>
</dbReference>
<dbReference type="PANTHER" id="PTHR23235">
    <property type="entry name" value="KRUEPPEL-LIKE TRANSCRIPTION FACTOR"/>
    <property type="match status" value="1"/>
</dbReference>
<evidence type="ECO:0000256" key="4">
    <source>
        <dbReference type="PROSITE-ProRule" id="PRU00042"/>
    </source>
</evidence>
<feature type="region of interest" description="Disordered" evidence="5">
    <location>
        <begin position="176"/>
        <end position="207"/>
    </location>
</feature>
<evidence type="ECO:0000313" key="8">
    <source>
        <dbReference type="Proteomes" id="UP000054007"/>
    </source>
</evidence>
<dbReference type="GO" id="GO:0008270">
    <property type="term" value="F:zinc ion binding"/>
    <property type="evidence" value="ECO:0007669"/>
    <property type="project" value="UniProtKB-KW"/>
</dbReference>
<evidence type="ECO:0000256" key="5">
    <source>
        <dbReference type="SAM" id="MobiDB-lite"/>
    </source>
</evidence>
<evidence type="ECO:0000256" key="3">
    <source>
        <dbReference type="ARBA" id="ARBA00022833"/>
    </source>
</evidence>
<feature type="region of interest" description="Disordered" evidence="5">
    <location>
        <begin position="241"/>
        <end position="284"/>
    </location>
</feature>
<evidence type="ECO:0000256" key="2">
    <source>
        <dbReference type="ARBA" id="ARBA00022771"/>
    </source>
</evidence>
<feature type="compositionally biased region" description="Polar residues" evidence="5">
    <location>
        <begin position="264"/>
        <end position="278"/>
    </location>
</feature>
<dbReference type="SUPFAM" id="SSF57667">
    <property type="entry name" value="beta-beta-alpha zinc fingers"/>
    <property type="match status" value="1"/>
</dbReference>
<dbReference type="PROSITE" id="PS50157">
    <property type="entry name" value="ZINC_FINGER_C2H2_2"/>
    <property type="match status" value="2"/>
</dbReference>
<dbReference type="InterPro" id="IPR013087">
    <property type="entry name" value="Znf_C2H2_type"/>
</dbReference>
<dbReference type="AlphaFoldDB" id="A0A0D7B3W9"/>
<proteinExistence type="predicted"/>
<dbReference type="EMBL" id="KN880648">
    <property type="protein sequence ID" value="KIY64211.1"/>
    <property type="molecule type" value="Genomic_DNA"/>
</dbReference>
<dbReference type="InterPro" id="IPR036236">
    <property type="entry name" value="Znf_C2H2_sf"/>
</dbReference>
<dbReference type="GO" id="GO:0000978">
    <property type="term" value="F:RNA polymerase II cis-regulatory region sequence-specific DNA binding"/>
    <property type="evidence" value="ECO:0007669"/>
    <property type="project" value="TreeGrafter"/>
</dbReference>
<dbReference type="PANTHER" id="PTHR23235:SF120">
    <property type="entry name" value="KRUPPEL-LIKE FACTOR 15"/>
    <property type="match status" value="1"/>
</dbReference>